<evidence type="ECO:0000259" key="1">
    <source>
        <dbReference type="Pfam" id="PF13302"/>
    </source>
</evidence>
<comment type="caution">
    <text evidence="2">The sequence shown here is derived from an EMBL/GenBank/DDBJ whole genome shotgun (WGS) entry which is preliminary data.</text>
</comment>
<dbReference type="CDD" id="cd04301">
    <property type="entry name" value="NAT_SF"/>
    <property type="match status" value="1"/>
</dbReference>
<name>A0A8H6ZYT3_PLEOS</name>
<keyword evidence="3" id="KW-1185">Reference proteome</keyword>
<dbReference type="Proteomes" id="UP000623687">
    <property type="component" value="Unassembled WGS sequence"/>
</dbReference>
<dbReference type="InterPro" id="IPR016181">
    <property type="entry name" value="Acyl_CoA_acyltransferase"/>
</dbReference>
<dbReference type="EMBL" id="JACETU010000005">
    <property type="protein sequence ID" value="KAF7428562.1"/>
    <property type="molecule type" value="Genomic_DNA"/>
</dbReference>
<dbReference type="PANTHER" id="PTHR43610:SF1">
    <property type="entry name" value="N-ACETYLTRANSFERASE DOMAIN-CONTAINING PROTEIN"/>
    <property type="match status" value="1"/>
</dbReference>
<dbReference type="InterPro" id="IPR000182">
    <property type="entry name" value="GNAT_dom"/>
</dbReference>
<dbReference type="GO" id="GO:0016747">
    <property type="term" value="F:acyltransferase activity, transferring groups other than amino-acyl groups"/>
    <property type="evidence" value="ECO:0007669"/>
    <property type="project" value="InterPro"/>
</dbReference>
<evidence type="ECO:0000313" key="2">
    <source>
        <dbReference type="EMBL" id="KAF7428562.1"/>
    </source>
</evidence>
<organism evidence="2 3">
    <name type="scientific">Pleurotus ostreatus</name>
    <name type="common">Oyster mushroom</name>
    <name type="synonym">White-rot fungus</name>
    <dbReference type="NCBI Taxonomy" id="5322"/>
    <lineage>
        <taxon>Eukaryota</taxon>
        <taxon>Fungi</taxon>
        <taxon>Dikarya</taxon>
        <taxon>Basidiomycota</taxon>
        <taxon>Agaricomycotina</taxon>
        <taxon>Agaricomycetes</taxon>
        <taxon>Agaricomycetidae</taxon>
        <taxon>Agaricales</taxon>
        <taxon>Pleurotineae</taxon>
        <taxon>Pleurotaceae</taxon>
        <taxon>Pleurotus</taxon>
    </lineage>
</organism>
<evidence type="ECO:0000313" key="3">
    <source>
        <dbReference type="Proteomes" id="UP000623687"/>
    </source>
</evidence>
<sequence>MKDLKYMKLVSPTGRLILATPQVEDDLAVSILRSDPAVLRYLAGVIPDVCEIEDARQLREARSQDKQTCDFYIHLLEDDSPKFVGMTGIFKISDAHRSCEVGILISPQVHGQGIATEALYTALNFAFAERGMHRVTAQTSAANQPMRKWFEEVAGATVDGRMRDAWSTAPGKYVDTIVYGILEDEWRDVIKSKLEAKMTKEKGGGKTTA</sequence>
<dbReference type="SUPFAM" id="SSF55729">
    <property type="entry name" value="Acyl-CoA N-acyltransferases (Nat)"/>
    <property type="match status" value="1"/>
</dbReference>
<dbReference type="AlphaFoldDB" id="A0A8H6ZYT3"/>
<dbReference type="RefSeq" id="XP_036630934.1">
    <property type="nucleotide sequence ID" value="XM_036777314.1"/>
</dbReference>
<proteinExistence type="predicted"/>
<reference evidence="2" key="1">
    <citation type="submission" date="2019-07" db="EMBL/GenBank/DDBJ databases">
        <authorList>
            <person name="Palmer J.M."/>
        </authorList>
    </citation>
    <scope>NUCLEOTIDE SEQUENCE</scope>
    <source>
        <strain evidence="2">PC9</strain>
    </source>
</reference>
<gene>
    <name evidence="2" type="ORF">PC9H_007788</name>
</gene>
<dbReference type="GeneID" id="59377606"/>
<feature type="domain" description="N-acetyltransferase" evidence="1">
    <location>
        <begin position="15"/>
        <end position="151"/>
    </location>
</feature>
<dbReference type="OrthoDB" id="64477at2759"/>
<accession>A0A8H6ZYT3</accession>
<dbReference type="PANTHER" id="PTHR43610">
    <property type="entry name" value="BLL6696 PROTEIN"/>
    <property type="match status" value="1"/>
</dbReference>
<dbReference type="Pfam" id="PF13302">
    <property type="entry name" value="Acetyltransf_3"/>
    <property type="match status" value="1"/>
</dbReference>
<protein>
    <recommendedName>
        <fullName evidence="1">N-acetyltransferase domain-containing protein</fullName>
    </recommendedName>
</protein>
<dbReference type="Gene3D" id="3.40.630.30">
    <property type="match status" value="1"/>
</dbReference>
<dbReference type="VEuPathDB" id="FungiDB:PC9H_007788"/>